<evidence type="ECO:0000313" key="3">
    <source>
        <dbReference type="Proteomes" id="UP001183643"/>
    </source>
</evidence>
<dbReference type="RefSeq" id="WP_310369025.1">
    <property type="nucleotide sequence ID" value="NZ_JAVDYB010000001.1"/>
</dbReference>
<proteinExistence type="predicted"/>
<feature type="chain" id="PRO_5042122465" description="DUF2993 domain-containing protein" evidence="1">
    <location>
        <begin position="24"/>
        <end position="255"/>
    </location>
</feature>
<dbReference type="InterPro" id="IPR021373">
    <property type="entry name" value="DUF2993"/>
</dbReference>
<protein>
    <recommendedName>
        <fullName evidence="4">DUF2993 domain-containing protein</fullName>
    </recommendedName>
</protein>
<name>A0AAE4CCS0_9ACTN</name>
<sequence>MPKRQWIVAGALVAALAVPVAVDRTVAAVAENRVAALLSCATGATGDLDVTIGGFPFLTQLVRGAFDQVRLRADAVTVRDVALHDIDIEAHGLRGTSVDSLTATGVLAWSGLGSVVTERLGAGGLNTGGLNIGALELGGDDAGRLAVTAALPIAGTSVPATVYADLAVAGTTLTITPAEVELSALGLRVPASRLPSALAGPHTVPLPALPAGLVLQRVAATADGLAVTVAGTGMSADGIGTPHTDTTGTCEGTNE</sequence>
<keyword evidence="1" id="KW-0732">Signal</keyword>
<dbReference type="Pfam" id="PF11209">
    <property type="entry name" value="LmeA"/>
    <property type="match status" value="1"/>
</dbReference>
<feature type="signal peptide" evidence="1">
    <location>
        <begin position="1"/>
        <end position="23"/>
    </location>
</feature>
<reference evidence="2" key="1">
    <citation type="submission" date="2023-07" db="EMBL/GenBank/DDBJ databases">
        <title>Sequencing the genomes of 1000 actinobacteria strains.</title>
        <authorList>
            <person name="Klenk H.-P."/>
        </authorList>
    </citation>
    <scope>NUCLEOTIDE SEQUENCE</scope>
    <source>
        <strain evidence="2">DSM 44707</strain>
    </source>
</reference>
<keyword evidence="3" id="KW-1185">Reference proteome</keyword>
<dbReference type="AlphaFoldDB" id="A0AAE4CCS0"/>
<evidence type="ECO:0008006" key="4">
    <source>
        <dbReference type="Google" id="ProtNLM"/>
    </source>
</evidence>
<organism evidence="2 3">
    <name type="scientific">Catenuloplanes atrovinosus</name>
    <dbReference type="NCBI Taxonomy" id="137266"/>
    <lineage>
        <taxon>Bacteria</taxon>
        <taxon>Bacillati</taxon>
        <taxon>Actinomycetota</taxon>
        <taxon>Actinomycetes</taxon>
        <taxon>Micromonosporales</taxon>
        <taxon>Micromonosporaceae</taxon>
        <taxon>Catenuloplanes</taxon>
    </lineage>
</organism>
<dbReference type="Proteomes" id="UP001183643">
    <property type="component" value="Unassembled WGS sequence"/>
</dbReference>
<gene>
    <name evidence="2" type="ORF">J2S41_003588</name>
</gene>
<evidence type="ECO:0000313" key="2">
    <source>
        <dbReference type="EMBL" id="MDR7276810.1"/>
    </source>
</evidence>
<dbReference type="EMBL" id="JAVDYB010000001">
    <property type="protein sequence ID" value="MDR7276810.1"/>
    <property type="molecule type" value="Genomic_DNA"/>
</dbReference>
<accession>A0AAE4CCS0</accession>
<comment type="caution">
    <text evidence="2">The sequence shown here is derived from an EMBL/GenBank/DDBJ whole genome shotgun (WGS) entry which is preliminary data.</text>
</comment>
<evidence type="ECO:0000256" key="1">
    <source>
        <dbReference type="SAM" id="SignalP"/>
    </source>
</evidence>